<dbReference type="EMBL" id="JACEIK010001212">
    <property type="protein sequence ID" value="MCD7467234.1"/>
    <property type="molecule type" value="Genomic_DNA"/>
</dbReference>
<evidence type="ECO:0000256" key="2">
    <source>
        <dbReference type="ARBA" id="ARBA00012483"/>
    </source>
</evidence>
<evidence type="ECO:0000256" key="1">
    <source>
        <dbReference type="ARBA" id="ARBA00000900"/>
    </source>
</evidence>
<evidence type="ECO:0000256" key="9">
    <source>
        <dbReference type="SAM" id="MobiDB-lite"/>
    </source>
</evidence>
<dbReference type="SUPFAM" id="SSF57850">
    <property type="entry name" value="RING/U-box"/>
    <property type="match status" value="1"/>
</dbReference>
<evidence type="ECO:0000259" key="10">
    <source>
        <dbReference type="PROSITE" id="PS50089"/>
    </source>
</evidence>
<dbReference type="SMART" id="SM00184">
    <property type="entry name" value="RING"/>
    <property type="match status" value="1"/>
</dbReference>
<keyword evidence="5 8" id="KW-0863">Zinc-finger</keyword>
<evidence type="ECO:0000256" key="7">
    <source>
        <dbReference type="ARBA" id="ARBA00022833"/>
    </source>
</evidence>
<evidence type="ECO:0000256" key="8">
    <source>
        <dbReference type="PROSITE-ProRule" id="PRU00175"/>
    </source>
</evidence>
<dbReference type="Pfam" id="PF13639">
    <property type="entry name" value="zf-RING_2"/>
    <property type="match status" value="1"/>
</dbReference>
<organism evidence="11 12">
    <name type="scientific">Datura stramonium</name>
    <name type="common">Jimsonweed</name>
    <name type="synonym">Common thornapple</name>
    <dbReference type="NCBI Taxonomy" id="4076"/>
    <lineage>
        <taxon>Eukaryota</taxon>
        <taxon>Viridiplantae</taxon>
        <taxon>Streptophyta</taxon>
        <taxon>Embryophyta</taxon>
        <taxon>Tracheophyta</taxon>
        <taxon>Spermatophyta</taxon>
        <taxon>Magnoliopsida</taxon>
        <taxon>eudicotyledons</taxon>
        <taxon>Gunneridae</taxon>
        <taxon>Pentapetalae</taxon>
        <taxon>asterids</taxon>
        <taxon>lamiids</taxon>
        <taxon>Solanales</taxon>
        <taxon>Solanaceae</taxon>
        <taxon>Solanoideae</taxon>
        <taxon>Datureae</taxon>
        <taxon>Datura</taxon>
    </lineage>
</organism>
<sequence length="205" mass="23432">MRRQPPWNYVSRNMGALIAPPTNNISGEYIDGVFVTDANALFRTNPHLSQAHNHRQLSQPNHYRNSRNSTGNHLVPHNNSVFPYLWFPYGYHDDAYVTTIQILDRNFGSRLSGQPIDYRALLDVSHQEDDINIMMKTRTHCTKVEVDSEICVICLCEYVNDEKIGTLECGHEYHATCVEQWLLRGKKNCPICRSSALPSQGDPES</sequence>
<evidence type="ECO:0000313" key="12">
    <source>
        <dbReference type="Proteomes" id="UP000823775"/>
    </source>
</evidence>
<dbReference type="InterPro" id="IPR001841">
    <property type="entry name" value="Znf_RING"/>
</dbReference>
<evidence type="ECO:0000313" key="11">
    <source>
        <dbReference type="EMBL" id="MCD7467234.1"/>
    </source>
</evidence>
<feature type="region of interest" description="Disordered" evidence="9">
    <location>
        <begin position="51"/>
        <end position="72"/>
    </location>
</feature>
<dbReference type="Proteomes" id="UP000823775">
    <property type="component" value="Unassembled WGS sequence"/>
</dbReference>
<dbReference type="InterPro" id="IPR013083">
    <property type="entry name" value="Znf_RING/FYVE/PHD"/>
</dbReference>
<keyword evidence="3" id="KW-0808">Transferase</keyword>
<evidence type="ECO:0000256" key="4">
    <source>
        <dbReference type="ARBA" id="ARBA00022723"/>
    </source>
</evidence>
<proteinExistence type="predicted"/>
<gene>
    <name evidence="11" type="ORF">HAX54_004559</name>
</gene>
<evidence type="ECO:0000256" key="3">
    <source>
        <dbReference type="ARBA" id="ARBA00022679"/>
    </source>
</evidence>
<comment type="catalytic activity">
    <reaction evidence="1">
        <text>S-ubiquitinyl-[E2 ubiquitin-conjugating enzyme]-L-cysteine + [acceptor protein]-L-lysine = [E2 ubiquitin-conjugating enzyme]-L-cysteine + N(6)-ubiquitinyl-[acceptor protein]-L-lysine.</text>
        <dbReference type="EC" id="2.3.2.27"/>
    </reaction>
</comment>
<keyword evidence="7" id="KW-0862">Zinc</keyword>
<feature type="domain" description="RING-type" evidence="10">
    <location>
        <begin position="151"/>
        <end position="193"/>
    </location>
</feature>
<dbReference type="PANTHER" id="PTHR22937:SF159">
    <property type="entry name" value="RING-TYPE E3 UBIQUITIN TRANSFERASE"/>
    <property type="match status" value="1"/>
</dbReference>
<dbReference type="PROSITE" id="PS50089">
    <property type="entry name" value="ZF_RING_2"/>
    <property type="match status" value="1"/>
</dbReference>
<accession>A0ABS8T750</accession>
<evidence type="ECO:0000256" key="5">
    <source>
        <dbReference type="ARBA" id="ARBA00022771"/>
    </source>
</evidence>
<comment type="caution">
    <text evidence="11">The sequence shown here is derived from an EMBL/GenBank/DDBJ whole genome shotgun (WGS) entry which is preliminary data.</text>
</comment>
<keyword evidence="6" id="KW-0833">Ubl conjugation pathway</keyword>
<keyword evidence="12" id="KW-1185">Reference proteome</keyword>
<keyword evidence="4" id="KW-0479">Metal-binding</keyword>
<evidence type="ECO:0000256" key="6">
    <source>
        <dbReference type="ARBA" id="ARBA00022786"/>
    </source>
</evidence>
<dbReference type="Gene3D" id="3.30.40.10">
    <property type="entry name" value="Zinc/RING finger domain, C3HC4 (zinc finger)"/>
    <property type="match status" value="1"/>
</dbReference>
<dbReference type="EC" id="2.3.2.27" evidence="2"/>
<reference evidence="11 12" key="1">
    <citation type="journal article" date="2021" name="BMC Genomics">
        <title>Datura genome reveals duplications of psychoactive alkaloid biosynthetic genes and high mutation rate following tissue culture.</title>
        <authorList>
            <person name="Rajewski A."/>
            <person name="Carter-House D."/>
            <person name="Stajich J."/>
            <person name="Litt A."/>
        </authorList>
    </citation>
    <scope>NUCLEOTIDE SEQUENCE [LARGE SCALE GENOMIC DNA]</scope>
    <source>
        <strain evidence="11">AR-01</strain>
    </source>
</reference>
<dbReference type="InterPro" id="IPR045191">
    <property type="entry name" value="MBR1/2-like"/>
</dbReference>
<name>A0ABS8T750_DATST</name>
<dbReference type="PANTHER" id="PTHR22937">
    <property type="entry name" value="E3 UBIQUITIN-PROTEIN LIGASE RNF165"/>
    <property type="match status" value="1"/>
</dbReference>
<protein>
    <recommendedName>
        <fullName evidence="2">RING-type E3 ubiquitin transferase</fullName>
        <ecNumber evidence="2">2.3.2.27</ecNumber>
    </recommendedName>
</protein>